<sequence length="117" mass="13690">MKPFLGEEFHLDKNTAITMLGISLRFSSRMQPVYTNGINAEPPRQVDSLDGYIKVQQRSKGNEDICRMFGVAPRRRSHLDVHDISIRELPWELQEKLVNTWAEVEKYLKDKTKKEED</sequence>
<dbReference type="EMBL" id="KF554508">
    <property type="protein sequence ID" value="AID50635.1"/>
    <property type="molecule type" value="Genomic_DNA"/>
</dbReference>
<evidence type="ECO:0000313" key="2">
    <source>
        <dbReference type="Proteomes" id="UP000027382"/>
    </source>
</evidence>
<protein>
    <submittedName>
        <fullName evidence="1">Uncharacterized protein</fullName>
    </submittedName>
</protein>
<proteinExistence type="predicted"/>
<dbReference type="KEGG" id="vg:22277143"/>
<accession>A0A068EMZ5</accession>
<organism evidence="1 2">
    <name type="scientific">Bacillus phage CP-51</name>
    <dbReference type="NCBI Taxonomy" id="1391188"/>
    <lineage>
        <taxon>Viruses</taxon>
        <taxon>Duplodnaviria</taxon>
        <taxon>Heunggongvirae</taxon>
        <taxon>Uroviricota</taxon>
        <taxon>Caudoviricetes</taxon>
        <taxon>Herelleviridae</taxon>
        <taxon>Spounavirinae</taxon>
        <taxon>Siminovitchvirus</taxon>
        <taxon>Siminovitchvirus CP51</taxon>
    </lineage>
</organism>
<evidence type="ECO:0000313" key="1">
    <source>
        <dbReference type="EMBL" id="AID50635.1"/>
    </source>
</evidence>
<dbReference type="Proteomes" id="UP000027382">
    <property type="component" value="Segment"/>
</dbReference>
<dbReference type="OrthoDB" id="34964at10239"/>
<reference evidence="1" key="1">
    <citation type="journal article" date="2014" name="Virology">
        <title>The odd one out: Bacillus ACT bacteriophage CP-51 exhibits unusual properties compared to related Spounavirinae W.Ph. and Bastille.</title>
        <authorList>
            <person name="Klumpp J."/>
            <person name="Schmuki M."/>
            <person name="Sozhamannan S."/>
            <person name="Beyer W."/>
            <person name="Fouts D.E."/>
            <person name="Bernbach V."/>
            <person name="Calendar R."/>
            <person name="Loessner M.J."/>
        </authorList>
    </citation>
    <scope>NUCLEOTIDE SEQUENCE [LARGE SCALE GENOMIC DNA]</scope>
</reference>
<dbReference type="RefSeq" id="YP_009099244.1">
    <property type="nucleotide sequence ID" value="NC_025423.1"/>
</dbReference>
<dbReference type="GeneID" id="22277143"/>
<name>A0A068EMZ5_9CAUD</name>
<keyword evidence="2" id="KW-1185">Reference proteome</keyword>